<dbReference type="RefSeq" id="WP_221979857.1">
    <property type="nucleotide sequence ID" value="NZ_JAAXQQ010000010.1"/>
</dbReference>
<dbReference type="Proteomes" id="UP000758022">
    <property type="component" value="Unassembled WGS sequence"/>
</dbReference>
<gene>
    <name evidence="2" type="ORF">HFO74_27190</name>
</gene>
<dbReference type="InterPro" id="IPR001387">
    <property type="entry name" value="Cro/C1-type_HTH"/>
</dbReference>
<accession>A0AB35FKG4</accession>
<evidence type="ECO:0000313" key="2">
    <source>
        <dbReference type="EMBL" id="MBY3067063.1"/>
    </source>
</evidence>
<evidence type="ECO:0000313" key="3">
    <source>
        <dbReference type="Proteomes" id="UP000758022"/>
    </source>
</evidence>
<dbReference type="AlphaFoldDB" id="A0AB35FKG4"/>
<evidence type="ECO:0000259" key="1">
    <source>
        <dbReference type="PROSITE" id="PS50943"/>
    </source>
</evidence>
<organism evidence="2 3">
    <name type="scientific">Rhizobium laguerreae</name>
    <dbReference type="NCBI Taxonomy" id="1076926"/>
    <lineage>
        <taxon>Bacteria</taxon>
        <taxon>Pseudomonadati</taxon>
        <taxon>Pseudomonadota</taxon>
        <taxon>Alphaproteobacteria</taxon>
        <taxon>Hyphomicrobiales</taxon>
        <taxon>Rhizobiaceae</taxon>
        <taxon>Rhizobium/Agrobacterium group</taxon>
        <taxon>Rhizobium</taxon>
    </lineage>
</organism>
<feature type="domain" description="HTH cro/C1-type" evidence="1">
    <location>
        <begin position="1"/>
        <end position="31"/>
    </location>
</feature>
<name>A0AB35FKG4_9HYPH</name>
<proteinExistence type="predicted"/>
<sequence>MIAKIEGGSSGASFTTIEQLSNAFSVEPAALFKIDIDDGRFSESLGDLVARLSALSDEDIAWVKALLDVALRPRGRG</sequence>
<dbReference type="EMBL" id="JAAXQQ010000010">
    <property type="protein sequence ID" value="MBY3067063.1"/>
    <property type="molecule type" value="Genomic_DNA"/>
</dbReference>
<protein>
    <recommendedName>
        <fullName evidence="1">HTH cro/C1-type domain-containing protein</fullName>
    </recommendedName>
</protein>
<comment type="caution">
    <text evidence="2">The sequence shown here is derived from an EMBL/GenBank/DDBJ whole genome shotgun (WGS) entry which is preliminary data.</text>
</comment>
<reference evidence="2" key="1">
    <citation type="submission" date="2020-04" db="EMBL/GenBank/DDBJ databases">
        <title>Global-level population genomics supports evidence of horizontal gene transfer on evolution of Rhizobia in Lentils.</title>
        <authorList>
            <person name="Gai Y."/>
            <person name="Cook D."/>
            <person name="Riely B."/>
        </authorList>
    </citation>
    <scope>NUCLEOTIDE SEQUENCE</scope>
    <source>
        <strain evidence="2">TLR9</strain>
    </source>
</reference>
<dbReference type="PROSITE" id="PS50943">
    <property type="entry name" value="HTH_CROC1"/>
    <property type="match status" value="1"/>
</dbReference>